<dbReference type="AlphaFoldDB" id="A0A7X0MN05"/>
<evidence type="ECO:0008006" key="3">
    <source>
        <dbReference type="Google" id="ProtNLM"/>
    </source>
</evidence>
<protein>
    <recommendedName>
        <fullName evidence="3">VanZ-like domain-containing protein</fullName>
    </recommendedName>
</protein>
<comment type="caution">
    <text evidence="1">The sequence shown here is derived from an EMBL/GenBank/DDBJ whole genome shotgun (WGS) entry which is preliminary data.</text>
</comment>
<reference evidence="1 2" key="2">
    <citation type="submission" date="2020-08" db="EMBL/GenBank/DDBJ databases">
        <authorList>
            <person name="Partida-Martinez L."/>
            <person name="Huntemann M."/>
            <person name="Clum A."/>
            <person name="Wang J."/>
            <person name="Palaniappan K."/>
            <person name="Ritter S."/>
            <person name="Chen I.-M."/>
            <person name="Stamatis D."/>
            <person name="Reddy T."/>
            <person name="O'Malley R."/>
            <person name="Daum C."/>
            <person name="Shapiro N."/>
            <person name="Ivanova N."/>
            <person name="Kyrpides N."/>
            <person name="Woyke T."/>
        </authorList>
    </citation>
    <scope>NUCLEOTIDE SEQUENCE [LARGE SCALE GENOMIC DNA]</scope>
    <source>
        <strain evidence="1 2">AS3.13</strain>
    </source>
</reference>
<dbReference type="RefSeq" id="WP_184505837.1">
    <property type="nucleotide sequence ID" value="NZ_JACHBT010000010.1"/>
</dbReference>
<proteinExistence type="predicted"/>
<gene>
    <name evidence="1" type="ORF">F4693_002174</name>
</gene>
<dbReference type="EMBL" id="JACHBT010000010">
    <property type="protein sequence ID" value="MBB6505187.1"/>
    <property type="molecule type" value="Genomic_DNA"/>
</dbReference>
<organism evidence="1 2">
    <name type="scientific">Sphingomonas endophytica</name>
    <dbReference type="NCBI Taxonomy" id="869719"/>
    <lineage>
        <taxon>Bacteria</taxon>
        <taxon>Pseudomonadati</taxon>
        <taxon>Pseudomonadota</taxon>
        <taxon>Alphaproteobacteria</taxon>
        <taxon>Sphingomonadales</taxon>
        <taxon>Sphingomonadaceae</taxon>
        <taxon>Sphingomonas</taxon>
    </lineage>
</organism>
<dbReference type="Proteomes" id="UP000522313">
    <property type="component" value="Unassembled WGS sequence"/>
</dbReference>
<accession>A0A7X0MN05</accession>
<reference evidence="1 2" key="1">
    <citation type="submission" date="2020-08" db="EMBL/GenBank/DDBJ databases">
        <title>The Agave Microbiome: Exploring the role of microbial communities in plant adaptations to desert environments.</title>
        <authorList>
            <person name="Partida-Martinez L.P."/>
        </authorList>
    </citation>
    <scope>NUCLEOTIDE SEQUENCE [LARGE SCALE GENOMIC DNA]</scope>
    <source>
        <strain evidence="1 2">AS3.13</strain>
    </source>
</reference>
<evidence type="ECO:0000313" key="1">
    <source>
        <dbReference type="EMBL" id="MBB6505187.1"/>
    </source>
</evidence>
<evidence type="ECO:0000313" key="2">
    <source>
        <dbReference type="Proteomes" id="UP000522313"/>
    </source>
</evidence>
<name>A0A7X0MN05_9SPHN</name>
<sequence>MDIVHLYKSLIDQIVARAGSAELLHVHVGMAIYLATLLAVRQRRGGIVALQMVLAAELGNEVMDWLAASPQWSWSDTISDVVLTLLWPAAITAVNAWRRRRWRKTVVATARTTAIPVAASGRVPIATT</sequence>